<evidence type="ECO:0000313" key="2">
    <source>
        <dbReference type="Proteomes" id="UP000033684"/>
    </source>
</evidence>
<proteinExistence type="predicted"/>
<comment type="caution">
    <text evidence="1">The sequence shown here is derived from an EMBL/GenBank/DDBJ whole genome shotgun (WGS) entry which is preliminary data.</text>
</comment>
<dbReference type="Proteomes" id="UP000033684">
    <property type="component" value="Unassembled WGS sequence"/>
</dbReference>
<accession>A0A0F3IMR3</accession>
<dbReference type="PATRIC" id="fig|1632867.3.peg.5081"/>
<dbReference type="RefSeq" id="WP_045777767.1">
    <property type="nucleotide sequence ID" value="NZ_LAJX01000007.1"/>
</dbReference>
<name>A0A0F3IMR3_9GAMM</name>
<keyword evidence="2" id="KW-1185">Reference proteome</keyword>
<dbReference type="OrthoDB" id="72471at2"/>
<evidence type="ECO:0000313" key="1">
    <source>
        <dbReference type="EMBL" id="KJV07996.1"/>
    </source>
</evidence>
<dbReference type="EMBL" id="LAJX01000007">
    <property type="protein sequence ID" value="KJV07996.1"/>
    <property type="molecule type" value="Genomic_DNA"/>
</dbReference>
<gene>
    <name evidence="1" type="ORF">VZ94_00835</name>
</gene>
<reference evidence="2" key="1">
    <citation type="submission" date="2015-03" db="EMBL/GenBank/DDBJ databases">
        <title>Draft genome sequence of a novel methanotroph (Sn10-6) isolated from flooded ricefield rhizosphere in India.</title>
        <authorList>
            <person name="Pandit P.S."/>
            <person name="Pore S.D."/>
            <person name="Arora P."/>
            <person name="Kapse N.G."/>
            <person name="Dhakephalkar P.K."/>
            <person name="Rahalkar M.C."/>
        </authorList>
    </citation>
    <scope>NUCLEOTIDE SEQUENCE [LARGE SCALE GENOMIC DNA]</scope>
    <source>
        <strain evidence="2">Sn10-6</strain>
    </source>
</reference>
<organism evidence="1 2">
    <name type="scientific">Methylocucumis oryzae</name>
    <dbReference type="NCBI Taxonomy" id="1632867"/>
    <lineage>
        <taxon>Bacteria</taxon>
        <taxon>Pseudomonadati</taxon>
        <taxon>Pseudomonadota</taxon>
        <taxon>Gammaproteobacteria</taxon>
        <taxon>Methylococcales</taxon>
        <taxon>Methylococcaceae</taxon>
        <taxon>Methylocucumis</taxon>
    </lineage>
</organism>
<reference evidence="1 2" key="2">
    <citation type="journal article" date="2016" name="Microb. Ecol.">
        <title>Genome Characteristics of a Novel Type I Methanotroph (Sn10-6) Isolated from a Flooded Indian Rice Field.</title>
        <authorList>
            <person name="Rahalkar M.C."/>
            <person name="Pandit P.S."/>
            <person name="Dhakephalkar P.K."/>
            <person name="Pore S."/>
            <person name="Arora P."/>
            <person name="Kapse N."/>
        </authorList>
    </citation>
    <scope>NUCLEOTIDE SEQUENCE [LARGE SCALE GENOMIC DNA]</scope>
    <source>
        <strain evidence="1 2">Sn10-6</strain>
    </source>
</reference>
<protein>
    <submittedName>
        <fullName evidence="1">Uncharacterized protein</fullName>
    </submittedName>
</protein>
<dbReference type="AlphaFoldDB" id="A0A0F3IMR3"/>
<sequence length="91" mass="10399">MLTVKERPILFSASMVNALLNGTKTQTRRIVKPPKNHPDLTYCNYKIMPPAVWWSDGIYPIGVRQECPYGKIRRTGFGLRKTLGKNGYETD</sequence>